<evidence type="ECO:0000256" key="5">
    <source>
        <dbReference type="HAMAP-Rule" id="MF_00822"/>
    </source>
</evidence>
<comment type="subcellular location">
    <subcellularLocation>
        <location evidence="1 5">Cytoplasm</location>
    </subcellularLocation>
</comment>
<evidence type="ECO:0000313" key="7">
    <source>
        <dbReference type="EMBL" id="CUO47482.1"/>
    </source>
</evidence>
<sequence length="154" mass="17754">MIFNKILGNINELDNLENIHLEKIYISSDEAVKRILRVNSDHNHEYGIALEENTELKDGDILYRDGKNIIAIKIKGDDVLVIKPDNITQMGVIAHTLGNRHLQAQFEDGKMIIQYDSLVEGELKRNNINYTRENLKLKKAFRHVEFGHTHTHAN</sequence>
<dbReference type="InterPro" id="IPR012406">
    <property type="entry name" value="UreE"/>
</dbReference>
<dbReference type="GO" id="GO:0005737">
    <property type="term" value="C:cytoplasm"/>
    <property type="evidence" value="ECO:0007669"/>
    <property type="project" value="UniProtKB-SubCell"/>
</dbReference>
<dbReference type="HAMAP" id="MF_00822">
    <property type="entry name" value="UreE"/>
    <property type="match status" value="1"/>
</dbReference>
<dbReference type="Gene3D" id="2.60.260.20">
    <property type="entry name" value="Urease metallochaperone UreE, N-terminal domain"/>
    <property type="match status" value="1"/>
</dbReference>
<dbReference type="Proteomes" id="UP000095558">
    <property type="component" value="Unassembled WGS sequence"/>
</dbReference>
<dbReference type="InterPro" id="IPR036118">
    <property type="entry name" value="UreE_N_sf"/>
</dbReference>
<evidence type="ECO:0000256" key="1">
    <source>
        <dbReference type="ARBA" id="ARBA00004496"/>
    </source>
</evidence>
<dbReference type="GO" id="GO:0006457">
    <property type="term" value="P:protein folding"/>
    <property type="evidence" value="ECO:0007669"/>
    <property type="project" value="InterPro"/>
</dbReference>
<dbReference type="PIRSF" id="PIRSF036402">
    <property type="entry name" value="Ureas_acces_UreE"/>
    <property type="match status" value="1"/>
</dbReference>
<evidence type="ECO:0000256" key="3">
    <source>
        <dbReference type="ARBA" id="ARBA00022596"/>
    </source>
</evidence>
<dbReference type="SMART" id="SM00988">
    <property type="entry name" value="UreE_N"/>
    <property type="match status" value="1"/>
</dbReference>
<protein>
    <recommendedName>
        <fullName evidence="5">Urease accessory protein UreE</fullName>
    </recommendedName>
</protein>
<reference evidence="7 8" key="1">
    <citation type="submission" date="2015-09" db="EMBL/GenBank/DDBJ databases">
        <authorList>
            <consortium name="Pathogen Informatics"/>
        </authorList>
    </citation>
    <scope>NUCLEOTIDE SEQUENCE [LARGE SCALE GENOMIC DNA]</scope>
    <source>
        <strain evidence="7 8">2789STDY5834855</strain>
    </source>
</reference>
<dbReference type="Pfam" id="PF02814">
    <property type="entry name" value="UreE_N"/>
    <property type="match status" value="1"/>
</dbReference>
<evidence type="ECO:0000256" key="4">
    <source>
        <dbReference type="ARBA" id="ARBA00023186"/>
    </source>
</evidence>
<gene>
    <name evidence="5 7" type="primary">ureE</name>
    <name evidence="7" type="ORF">ERS852470_02453</name>
</gene>
<evidence type="ECO:0000313" key="8">
    <source>
        <dbReference type="Proteomes" id="UP000095558"/>
    </source>
</evidence>
<dbReference type="SUPFAM" id="SSF69287">
    <property type="entry name" value="Urease metallochaperone UreE, N-terminal domain"/>
    <property type="match status" value="1"/>
</dbReference>
<dbReference type="Gene3D" id="3.30.70.790">
    <property type="entry name" value="UreE, C-terminal domain"/>
    <property type="match status" value="1"/>
</dbReference>
<keyword evidence="4 5" id="KW-0143">Chaperone</keyword>
<feature type="domain" description="UreE urease accessory N-terminal" evidence="6">
    <location>
        <begin position="6"/>
        <end position="70"/>
    </location>
</feature>
<dbReference type="InterPro" id="IPR007864">
    <property type="entry name" value="UreE_C_dom"/>
</dbReference>
<name>A0A174FB23_9CLOT</name>
<dbReference type="InterPro" id="IPR004029">
    <property type="entry name" value="UreE_N"/>
</dbReference>
<proteinExistence type="inferred from homology"/>
<dbReference type="STRING" id="84024.ERS852471_03101"/>
<keyword evidence="3 5" id="KW-0533">Nickel</keyword>
<dbReference type="SUPFAM" id="SSF69737">
    <property type="entry name" value="Urease metallochaperone UreE, C-terminal domain"/>
    <property type="match status" value="1"/>
</dbReference>
<dbReference type="GO" id="GO:0016151">
    <property type="term" value="F:nickel cation binding"/>
    <property type="evidence" value="ECO:0007669"/>
    <property type="project" value="UniProtKB-UniRule"/>
</dbReference>
<evidence type="ECO:0000259" key="6">
    <source>
        <dbReference type="SMART" id="SM00988"/>
    </source>
</evidence>
<dbReference type="GO" id="GO:0051082">
    <property type="term" value="F:unfolded protein binding"/>
    <property type="evidence" value="ECO:0007669"/>
    <property type="project" value="UniProtKB-UniRule"/>
</dbReference>
<organism evidence="7 8">
    <name type="scientific">Clostridium disporicum</name>
    <dbReference type="NCBI Taxonomy" id="84024"/>
    <lineage>
        <taxon>Bacteria</taxon>
        <taxon>Bacillati</taxon>
        <taxon>Bacillota</taxon>
        <taxon>Clostridia</taxon>
        <taxon>Eubacteriales</taxon>
        <taxon>Clostridiaceae</taxon>
        <taxon>Clostridium</taxon>
    </lineage>
</organism>
<keyword evidence="2 5" id="KW-0963">Cytoplasm</keyword>
<accession>A0A174FB23</accession>
<dbReference type="EMBL" id="CYZV01000026">
    <property type="protein sequence ID" value="CUO47482.1"/>
    <property type="molecule type" value="Genomic_DNA"/>
</dbReference>
<comment type="similarity">
    <text evidence="5">Belongs to the UreE family.</text>
</comment>
<dbReference type="AlphaFoldDB" id="A0A174FB23"/>
<dbReference type="OrthoDB" id="9810882at2"/>
<comment type="function">
    <text evidence="5">Involved in urease metallocenter assembly. Binds nickel. Probably functions as a nickel donor during metallocenter assembly.</text>
</comment>
<dbReference type="RefSeq" id="WP_055277188.1">
    <property type="nucleotide sequence ID" value="NZ_CYZV01000026.1"/>
</dbReference>
<dbReference type="CDD" id="cd00571">
    <property type="entry name" value="UreE"/>
    <property type="match status" value="1"/>
</dbReference>
<dbReference type="GO" id="GO:0019627">
    <property type="term" value="P:urea metabolic process"/>
    <property type="evidence" value="ECO:0007669"/>
    <property type="project" value="InterPro"/>
</dbReference>
<evidence type="ECO:0000256" key="2">
    <source>
        <dbReference type="ARBA" id="ARBA00022490"/>
    </source>
</evidence>
<dbReference type="GO" id="GO:0065003">
    <property type="term" value="P:protein-containing complex assembly"/>
    <property type="evidence" value="ECO:0007669"/>
    <property type="project" value="InterPro"/>
</dbReference>
<dbReference type="Pfam" id="PF05194">
    <property type="entry name" value="UreE_C"/>
    <property type="match status" value="1"/>
</dbReference>